<feature type="domain" description="OmpR/PhoB-type" evidence="5">
    <location>
        <begin position="1"/>
        <end position="97"/>
    </location>
</feature>
<comment type="similarity">
    <text evidence="1">Belongs to the AfsR/DnrI/RedD regulatory family.</text>
</comment>
<dbReference type="Pfam" id="PF03704">
    <property type="entry name" value="BTAD"/>
    <property type="match status" value="1"/>
</dbReference>
<evidence type="ECO:0000259" key="5">
    <source>
        <dbReference type="PROSITE" id="PS51755"/>
    </source>
</evidence>
<evidence type="ECO:0000256" key="1">
    <source>
        <dbReference type="ARBA" id="ARBA00005820"/>
    </source>
</evidence>
<dbReference type="Gene3D" id="1.10.10.10">
    <property type="entry name" value="Winged helix-like DNA-binding domain superfamily/Winged helix DNA-binding domain"/>
    <property type="match status" value="1"/>
</dbReference>
<dbReference type="Pfam" id="PF25872">
    <property type="entry name" value="HTH_77"/>
    <property type="match status" value="1"/>
</dbReference>
<organism evidence="6 7">
    <name type="scientific">Sphaerimonospora cavernae</name>
    <dbReference type="NCBI Taxonomy" id="1740611"/>
    <lineage>
        <taxon>Bacteria</taxon>
        <taxon>Bacillati</taxon>
        <taxon>Actinomycetota</taxon>
        <taxon>Actinomycetes</taxon>
        <taxon>Streptosporangiales</taxon>
        <taxon>Streptosporangiaceae</taxon>
        <taxon>Sphaerimonospora</taxon>
    </lineage>
</organism>
<dbReference type="EMBL" id="JBHMQT010000037">
    <property type="protein sequence ID" value="MFC0864045.1"/>
    <property type="molecule type" value="Genomic_DNA"/>
</dbReference>
<name>A0ABV6U6G9_9ACTN</name>
<dbReference type="Pfam" id="PF13401">
    <property type="entry name" value="AAA_22"/>
    <property type="match status" value="1"/>
</dbReference>
<feature type="region of interest" description="Disordered" evidence="4">
    <location>
        <begin position="252"/>
        <end position="327"/>
    </location>
</feature>
<evidence type="ECO:0000256" key="3">
    <source>
        <dbReference type="PROSITE-ProRule" id="PRU01091"/>
    </source>
</evidence>
<evidence type="ECO:0000256" key="4">
    <source>
        <dbReference type="SAM" id="MobiDB-lite"/>
    </source>
</evidence>
<dbReference type="SUPFAM" id="SSF48452">
    <property type="entry name" value="TPR-like"/>
    <property type="match status" value="2"/>
</dbReference>
<dbReference type="PANTHER" id="PTHR47691:SF3">
    <property type="entry name" value="HTH-TYPE TRANSCRIPTIONAL REGULATOR RV0890C-RELATED"/>
    <property type="match status" value="1"/>
</dbReference>
<dbReference type="SUPFAM" id="SSF52540">
    <property type="entry name" value="P-loop containing nucleoside triphosphate hydrolases"/>
    <property type="match status" value="1"/>
</dbReference>
<dbReference type="PRINTS" id="PR00364">
    <property type="entry name" value="DISEASERSIST"/>
</dbReference>
<dbReference type="InterPro" id="IPR049945">
    <property type="entry name" value="AAA_22"/>
</dbReference>
<comment type="caution">
    <text evidence="6">The sequence shown here is derived from an EMBL/GenBank/DDBJ whole genome shotgun (WGS) entry which is preliminary data.</text>
</comment>
<feature type="DNA-binding region" description="OmpR/PhoB-type" evidence="3">
    <location>
        <begin position="1"/>
        <end position="97"/>
    </location>
</feature>
<evidence type="ECO:0000256" key="2">
    <source>
        <dbReference type="ARBA" id="ARBA00023125"/>
    </source>
</evidence>
<dbReference type="InterPro" id="IPR016032">
    <property type="entry name" value="Sig_transdc_resp-reg_C-effctor"/>
</dbReference>
<feature type="compositionally biased region" description="Basic and acidic residues" evidence="4">
    <location>
        <begin position="317"/>
        <end position="327"/>
    </location>
</feature>
<dbReference type="InterPro" id="IPR036388">
    <property type="entry name" value="WH-like_DNA-bd_sf"/>
</dbReference>
<sequence length="1072" mass="114462">MTAAAFRVLGPVELQAPGGETGTLPPSVRVLLARLALAPGRVVSVDGLTDALWGENLPADATNALQIRVSKLRRALVAAGVGGDVLVTRAPGYLLAVPAESVDAYRFEHLVGEARGAAARGLTGPALECLDEALRLWRGSALADVGETDWALAESARLAELRLGAVEDRLELLLETGRHVETVADLERLVADNPLRERLHRLLMLALYRNGRQADALTAYQALRHHLADELGIDPAPELQALAEAILRQQVPSQNPANPSGSSSGSFSGSLLTGSTGSSSGGTAPATATAAPVDRPPAATAPTSPAPASPVPSRAGSEARVEAAHADRLPQRLTSLIGRDDDMVTTLRRLAEARVVTLTGPGGVGKTTLALEIARGADDAIADRVHLIRLAALEAGAETVETFITELGLMSGGPGTDSIEAIAEHLGPGRTLLVVDNCEHVIDDVAALIERLVGRCPGLRVLATSREALAIPGEVQVAVGPLAVPDETETSAAISAAPAVQLFLDRARAVRPAFALDAETAPVVATICRQLDGMPLAIELAAARIKALSAADIAVRLRDRFSLLTAGPRTSEARHRTLRATLDWSHDLLSDSERRLLRRLAVFRGGWTVQAAEEVCAFGGIAPDEVLDLLFRLVDRSLVVPDPANGRFRLLVTVHEYARARLVEAGEAATCHDRHLDHYLRLAEELGPQVRSQELAWSRLTEEHDNFRAALDHAVDSGKAGGDNEPDRVGESGERDAVEIGFRLAGALVWFWSYGLRYEGDRALTALLETGGGSTAARALALQGIGVLSVYYPTPRSHAAVEESLALFEEIGDRRNAAISRLTMVWAGQYGGDADEYRRMIAKGRDELGDSDDGWWQAMTHYLEAALTLRLGEFEESARQWRHSIGLLRSTRDLMLGSAALAHLGVALREAGRHAEARAVLEEAVDENRRVDSLHGLTFALVHLAHTRLDLAEGEGRGAEGTDGETTAVLNEADEIARRARNPRCQAWAAWGRARIARTGGNVSRAYDECRRALTLLEEREFPWARARLWSFTAECAAATGHRDEAAQARHAATTVATTAAPTAATTAETTT</sequence>
<proteinExistence type="inferred from homology"/>
<dbReference type="InterPro" id="IPR001867">
    <property type="entry name" value="OmpR/PhoB-type_DNA-bd"/>
</dbReference>
<gene>
    <name evidence="6" type="ORF">ACFHYQ_17250</name>
</gene>
<dbReference type="InterPro" id="IPR005158">
    <property type="entry name" value="BTAD"/>
</dbReference>
<keyword evidence="2 3" id="KW-0238">DNA-binding</keyword>
<dbReference type="PROSITE" id="PS51755">
    <property type="entry name" value="OMPR_PHOB"/>
    <property type="match status" value="1"/>
</dbReference>
<dbReference type="SMART" id="SM01043">
    <property type="entry name" value="BTAD"/>
    <property type="match status" value="1"/>
</dbReference>
<accession>A0ABV6U6G9</accession>
<evidence type="ECO:0000313" key="7">
    <source>
        <dbReference type="Proteomes" id="UP001589870"/>
    </source>
</evidence>
<dbReference type="PANTHER" id="PTHR47691">
    <property type="entry name" value="REGULATOR-RELATED"/>
    <property type="match status" value="1"/>
</dbReference>
<dbReference type="SUPFAM" id="SSF46894">
    <property type="entry name" value="C-terminal effector domain of the bipartite response regulators"/>
    <property type="match status" value="1"/>
</dbReference>
<dbReference type="Gene3D" id="3.40.50.300">
    <property type="entry name" value="P-loop containing nucleotide triphosphate hydrolases"/>
    <property type="match status" value="1"/>
</dbReference>
<dbReference type="SMART" id="SM00862">
    <property type="entry name" value="Trans_reg_C"/>
    <property type="match status" value="1"/>
</dbReference>
<feature type="region of interest" description="Disordered" evidence="4">
    <location>
        <begin position="1053"/>
        <end position="1072"/>
    </location>
</feature>
<dbReference type="CDD" id="cd01120">
    <property type="entry name" value="RecA-like_superfamily"/>
    <property type="match status" value="1"/>
</dbReference>
<dbReference type="Pfam" id="PF00486">
    <property type="entry name" value="Trans_reg_C"/>
    <property type="match status" value="1"/>
</dbReference>
<evidence type="ECO:0000313" key="6">
    <source>
        <dbReference type="EMBL" id="MFC0864045.1"/>
    </source>
</evidence>
<dbReference type="InterPro" id="IPR011990">
    <property type="entry name" value="TPR-like_helical_dom_sf"/>
</dbReference>
<dbReference type="CDD" id="cd15831">
    <property type="entry name" value="BTAD"/>
    <property type="match status" value="1"/>
</dbReference>
<keyword evidence="7" id="KW-1185">Reference proteome</keyword>
<feature type="compositionally biased region" description="Low complexity" evidence="4">
    <location>
        <begin position="256"/>
        <end position="303"/>
    </location>
</feature>
<protein>
    <submittedName>
        <fullName evidence="6">BTAD domain-containing putative transcriptional regulator</fullName>
    </submittedName>
</protein>
<dbReference type="Proteomes" id="UP001589870">
    <property type="component" value="Unassembled WGS sequence"/>
</dbReference>
<dbReference type="InterPro" id="IPR027417">
    <property type="entry name" value="P-loop_NTPase"/>
</dbReference>
<dbReference type="InterPro" id="IPR058852">
    <property type="entry name" value="HTH_77"/>
</dbReference>
<dbReference type="RefSeq" id="WP_394302175.1">
    <property type="nucleotide sequence ID" value="NZ_JBHMQT010000037.1"/>
</dbReference>
<dbReference type="Gene3D" id="1.25.40.10">
    <property type="entry name" value="Tetratricopeptide repeat domain"/>
    <property type="match status" value="2"/>
</dbReference>
<reference evidence="6 7" key="1">
    <citation type="submission" date="2024-09" db="EMBL/GenBank/DDBJ databases">
        <authorList>
            <person name="Sun Q."/>
            <person name="Mori K."/>
        </authorList>
    </citation>
    <scope>NUCLEOTIDE SEQUENCE [LARGE SCALE GENOMIC DNA]</scope>
    <source>
        <strain evidence="6 7">TBRC 1851</strain>
    </source>
</reference>